<feature type="transmembrane region" description="Helical" evidence="1">
    <location>
        <begin position="285"/>
        <end position="307"/>
    </location>
</feature>
<dbReference type="KEGG" id="trr:M419DRAFT_38622"/>
<gene>
    <name evidence="2" type="ORF">M419DRAFT_38622</name>
</gene>
<evidence type="ECO:0000313" key="2">
    <source>
        <dbReference type="EMBL" id="ETR98361.1"/>
    </source>
</evidence>
<dbReference type="EMBL" id="KI911163">
    <property type="protein sequence ID" value="ETR98361.1"/>
    <property type="molecule type" value="Genomic_DNA"/>
</dbReference>
<organism evidence="2 3">
    <name type="scientific">Hypocrea jecorina (strain ATCC 56765 / BCRC 32924 / NRRL 11460 / Rut C-30)</name>
    <name type="common">Trichoderma reesei</name>
    <dbReference type="NCBI Taxonomy" id="1344414"/>
    <lineage>
        <taxon>Eukaryota</taxon>
        <taxon>Fungi</taxon>
        <taxon>Dikarya</taxon>
        <taxon>Ascomycota</taxon>
        <taxon>Pezizomycotina</taxon>
        <taxon>Sordariomycetes</taxon>
        <taxon>Hypocreomycetidae</taxon>
        <taxon>Hypocreales</taxon>
        <taxon>Hypocreaceae</taxon>
        <taxon>Trichoderma</taxon>
    </lineage>
</organism>
<dbReference type="Proteomes" id="UP000024376">
    <property type="component" value="Unassembled WGS sequence"/>
</dbReference>
<keyword evidence="1" id="KW-0812">Transmembrane</keyword>
<sequence length="333" mass="37380">MCLALTVSGGKPCSRNLSCERVASNLPRVKRFAAFREHNSLLYASYFVLQTVTVSRGQNGTERAGGKRHAMALAIGRLAPVETPKRHCSWWLVPSPRLSSLWEHSTKIFTWHGHRPQRQQDALVGRFAVVIPAELVEEARREDEEQELELELPAVSPARAHVLAISYGTLLLTLEALPSKNLSILPPVSMDPLGCACLQSSQPQQEVSRYPTDTRLPERPLRTWKYRRRVRHSGNLYLHHSRLWEADVSHNRPCDSSWRLYLSTAYLPRPGYLCSTSNCRVLPPVVIITIVTVVVRLLLLIFLACFVQISYCLAVSSPNTCVPLTNNGSAVSR</sequence>
<protein>
    <submittedName>
        <fullName evidence="2">Uncharacterized protein</fullName>
    </submittedName>
</protein>
<dbReference type="AlphaFoldDB" id="A0A024S2C5"/>
<keyword evidence="1" id="KW-0472">Membrane</keyword>
<keyword evidence="1" id="KW-1133">Transmembrane helix</keyword>
<proteinExistence type="predicted"/>
<name>A0A024S2C5_HYPJR</name>
<dbReference type="HOGENOM" id="CLU_834682_0_0_1"/>
<accession>A0A024S2C5</accession>
<reference evidence="3" key="1">
    <citation type="journal article" date="2013" name="Ind. Biotechnol.">
        <title>Comparative genomics analysis of Trichoderma reesei strains.</title>
        <authorList>
            <person name="Koike H."/>
            <person name="Aerts A."/>
            <person name="LaButti K."/>
            <person name="Grigoriev I.V."/>
            <person name="Baker S.E."/>
        </authorList>
    </citation>
    <scope>NUCLEOTIDE SEQUENCE [LARGE SCALE GENOMIC DNA]</scope>
    <source>
        <strain evidence="3">ATCC 56765 / BCRC 32924 / NRRL 11460 / Rut C-30</strain>
    </source>
</reference>
<evidence type="ECO:0000313" key="3">
    <source>
        <dbReference type="Proteomes" id="UP000024376"/>
    </source>
</evidence>
<evidence type="ECO:0000256" key="1">
    <source>
        <dbReference type="SAM" id="Phobius"/>
    </source>
</evidence>